<evidence type="ECO:0000313" key="4">
    <source>
        <dbReference type="RefSeq" id="XP_034245135.1"/>
    </source>
</evidence>
<sequence>MPFLFPSLPMKQEQEEQQARLSEYTLELNAQIASFRELMVCIGGAKDTQQLREDVRKCRMATMELCRSAKPLIAASHKWQHPSTWPHTMTPPAIWCEFMKMFERQLTLCAILVREFPADMSGYDGGALSKLLVQSLRPEWNKQELASVRVDLQEMADLVRATGVVTPDEEVQLESSNALETRVPPRRSALSFILCCSRDSARSPPPFLIFIVCGSRPFRIPPPKVSKLQNEGPLESRVFDNFAFRLYLGLV</sequence>
<gene>
    <name evidence="4" type="primary">LOC117647488</name>
</gene>
<dbReference type="Gene3D" id="1.20.58.70">
    <property type="match status" value="1"/>
</dbReference>
<dbReference type="InterPro" id="IPR026512">
    <property type="entry name" value="RGS7BP/RGS9BP"/>
</dbReference>
<dbReference type="PANTHER" id="PTHR21029">
    <property type="entry name" value="R-SEVEN BINDING PROTEIN (R7BP) HOMOLOG"/>
    <property type="match status" value="1"/>
</dbReference>
<comment type="similarity">
    <text evidence="1">Belongs to the RGS7BP/RGS9BP family.</text>
</comment>
<evidence type="ECO:0000256" key="1">
    <source>
        <dbReference type="ARBA" id="ARBA00007457"/>
    </source>
</evidence>
<protein>
    <submittedName>
        <fullName evidence="4">Uncharacterized protein LOC117647488</fullName>
    </submittedName>
</protein>
<keyword evidence="3" id="KW-1185">Reference proteome</keyword>
<dbReference type="GO" id="GO:0009968">
    <property type="term" value="P:negative regulation of signal transduction"/>
    <property type="evidence" value="ECO:0007669"/>
    <property type="project" value="UniProtKB-KW"/>
</dbReference>
<dbReference type="RefSeq" id="XP_034245135.1">
    <property type="nucleotide sequence ID" value="XM_034389244.1"/>
</dbReference>
<dbReference type="InParanoid" id="A0A6P8Z4X0"/>
<dbReference type="FunCoup" id="A0A6P8Z4X0">
    <property type="interactions" value="135"/>
</dbReference>
<evidence type="ECO:0000256" key="2">
    <source>
        <dbReference type="ARBA" id="ARBA00022700"/>
    </source>
</evidence>
<organism evidence="4">
    <name type="scientific">Thrips palmi</name>
    <name type="common">Melon thrips</name>
    <dbReference type="NCBI Taxonomy" id="161013"/>
    <lineage>
        <taxon>Eukaryota</taxon>
        <taxon>Metazoa</taxon>
        <taxon>Ecdysozoa</taxon>
        <taxon>Arthropoda</taxon>
        <taxon>Hexapoda</taxon>
        <taxon>Insecta</taxon>
        <taxon>Pterygota</taxon>
        <taxon>Neoptera</taxon>
        <taxon>Paraneoptera</taxon>
        <taxon>Thysanoptera</taxon>
        <taxon>Terebrantia</taxon>
        <taxon>Thripoidea</taxon>
        <taxon>Thripidae</taxon>
        <taxon>Thrips</taxon>
    </lineage>
</organism>
<dbReference type="KEGG" id="tpal:117647488"/>
<dbReference type="OrthoDB" id="9876293at2759"/>
<dbReference type="Proteomes" id="UP000515158">
    <property type="component" value="Unplaced"/>
</dbReference>
<evidence type="ECO:0000313" key="3">
    <source>
        <dbReference type="Proteomes" id="UP000515158"/>
    </source>
</evidence>
<dbReference type="GeneID" id="117647488"/>
<name>A0A6P8Z4X0_THRPL</name>
<proteinExistence type="inferred from homology"/>
<reference evidence="4" key="1">
    <citation type="submission" date="2025-08" db="UniProtKB">
        <authorList>
            <consortium name="RefSeq"/>
        </authorList>
    </citation>
    <scope>IDENTIFICATION</scope>
    <source>
        <tissue evidence="4">Total insect</tissue>
    </source>
</reference>
<dbReference type="AlphaFoldDB" id="A0A6P8Z4X0"/>
<keyword evidence="2" id="KW-0734">Signal transduction inhibitor</keyword>
<accession>A0A6P8Z4X0</accession>